<comment type="subcellular location">
    <subcellularLocation>
        <location evidence="1">Membrane</location>
        <topology evidence="1">Multi-pass membrane protein</topology>
    </subcellularLocation>
</comment>
<feature type="transmembrane region" description="Helical" evidence="7">
    <location>
        <begin position="349"/>
        <end position="370"/>
    </location>
</feature>
<evidence type="ECO:0000313" key="8">
    <source>
        <dbReference type="EMBL" id="KAF0682312.1"/>
    </source>
</evidence>
<feature type="transmembrane region" description="Helical" evidence="7">
    <location>
        <begin position="376"/>
        <end position="400"/>
    </location>
</feature>
<comment type="similarity">
    <text evidence="2">Belongs to the major facilitator superfamily. Folate-biopterin transporter (TC 2.A.71) family.</text>
</comment>
<dbReference type="InterPro" id="IPR039309">
    <property type="entry name" value="BT1"/>
</dbReference>
<feature type="transmembrane region" description="Helical" evidence="7">
    <location>
        <begin position="237"/>
        <end position="255"/>
    </location>
</feature>
<sequence>MEEQLPLVSNVDTDAIVRGGAIAVDSPRAIGLYIQIATVGFLFGLIPALNYPLFNVYLQMEGYQTASYAMLVNLGWSLKVVFGMLSDCIPIGGYRRKSWMLIGWAIAFVGLVAMAILPLGAPYCDRARTTYCHTPYASVPLSDRRFFNVDAPNQGSSFILLSMIVSMGYVIAGSAADALIVELSQREPMATRGRLQTICTACRSLGGMPALLIPAFGLNGIQYNGSFSFALSPNMPYALSLVPCVVAAIAVVLLVQEPATSSSPGVRAWGTAFWALIQRRELYQICAVKFAFMFFRCFETTALGPIQANWVHMEPLTLSLATLASNTVYAITLAFVYKHGLQWDWRWAMALSLVAANLLDAAVVFPTTWARIRNQWFFAGGTILEWIPIGVTQLVGTLCVIEIIQPGTEGTIYGLVMSVTNLGQPLAAIAYKYVDSFIDVSQDAIKRDSTIDRYHVTTVYVISYTVKMLALVSLLWLPAQKAQVQAMQRQNKSSPVAGGLLLGLFVVGIALSVTSNVLSIFPSTKCYRLAGGNGANGKCP</sequence>
<feature type="transmembrane region" description="Helical" evidence="7">
    <location>
        <begin position="98"/>
        <end position="121"/>
    </location>
</feature>
<reference evidence="8" key="2">
    <citation type="submission" date="2019-06" db="EMBL/GenBank/DDBJ databases">
        <title>Genomics analysis of Aphanomyces spp. identifies a new class of oomycete effector associated with host adaptation.</title>
        <authorList>
            <person name="Gaulin E."/>
        </authorList>
    </citation>
    <scope>NUCLEOTIDE SEQUENCE</scope>
    <source>
        <strain evidence="8">CBS 578.67</strain>
    </source>
</reference>
<keyword evidence="10" id="KW-1185">Reference proteome</keyword>
<reference evidence="9 10" key="1">
    <citation type="submission" date="2019-03" db="EMBL/GenBank/DDBJ databases">
        <authorList>
            <person name="Gaulin E."/>
            <person name="Dumas B."/>
        </authorList>
    </citation>
    <scope>NUCLEOTIDE SEQUENCE [LARGE SCALE GENOMIC DNA]</scope>
    <source>
        <strain evidence="9">CBS 568.67</strain>
    </source>
</reference>
<keyword evidence="4 7" id="KW-0812">Transmembrane</keyword>
<evidence type="ECO:0000313" key="10">
    <source>
        <dbReference type="Proteomes" id="UP000332933"/>
    </source>
</evidence>
<evidence type="ECO:0000256" key="3">
    <source>
        <dbReference type="ARBA" id="ARBA00022448"/>
    </source>
</evidence>
<keyword evidence="3" id="KW-0813">Transport</keyword>
<keyword evidence="6 7" id="KW-0472">Membrane</keyword>
<feature type="transmembrane region" description="Helical" evidence="7">
    <location>
        <begin position="454"/>
        <end position="477"/>
    </location>
</feature>
<dbReference type="Pfam" id="PF03092">
    <property type="entry name" value="BT1"/>
    <property type="match status" value="1"/>
</dbReference>
<organism evidence="9 10">
    <name type="scientific">Aphanomyces stellatus</name>
    <dbReference type="NCBI Taxonomy" id="120398"/>
    <lineage>
        <taxon>Eukaryota</taxon>
        <taxon>Sar</taxon>
        <taxon>Stramenopiles</taxon>
        <taxon>Oomycota</taxon>
        <taxon>Saprolegniomycetes</taxon>
        <taxon>Saprolegniales</taxon>
        <taxon>Verrucalvaceae</taxon>
        <taxon>Aphanomyces</taxon>
    </lineage>
</organism>
<feature type="transmembrane region" description="Helical" evidence="7">
    <location>
        <begin position="316"/>
        <end position="337"/>
    </location>
</feature>
<protein>
    <submittedName>
        <fullName evidence="9">Aste57867_25539 protein</fullName>
    </submittedName>
</protein>
<feature type="transmembrane region" description="Helical" evidence="7">
    <location>
        <begin position="195"/>
        <end position="217"/>
    </location>
</feature>
<dbReference type="GO" id="GO:0016020">
    <property type="term" value="C:membrane"/>
    <property type="evidence" value="ECO:0007669"/>
    <property type="project" value="UniProtKB-SubCell"/>
</dbReference>
<dbReference type="Proteomes" id="UP000332933">
    <property type="component" value="Unassembled WGS sequence"/>
</dbReference>
<dbReference type="EMBL" id="VJMH01007546">
    <property type="protein sequence ID" value="KAF0682312.1"/>
    <property type="molecule type" value="Genomic_DNA"/>
</dbReference>
<feature type="transmembrane region" description="Helical" evidence="7">
    <location>
        <begin position="66"/>
        <end position="86"/>
    </location>
</feature>
<evidence type="ECO:0000256" key="1">
    <source>
        <dbReference type="ARBA" id="ARBA00004141"/>
    </source>
</evidence>
<evidence type="ECO:0000256" key="2">
    <source>
        <dbReference type="ARBA" id="ARBA00007015"/>
    </source>
</evidence>
<dbReference type="OrthoDB" id="754047at2759"/>
<evidence type="ECO:0000256" key="6">
    <source>
        <dbReference type="ARBA" id="ARBA00023136"/>
    </source>
</evidence>
<gene>
    <name evidence="9" type="primary">Aste57867_25539</name>
    <name evidence="8" type="ORF">As57867_025460</name>
    <name evidence="9" type="ORF">ASTE57867_25539</name>
</gene>
<dbReference type="PANTHER" id="PTHR31585:SF5">
    <property type="entry name" value="RNA-BINDING S4 DOMAIN-CONTAINING PROTEIN"/>
    <property type="match status" value="1"/>
</dbReference>
<feature type="transmembrane region" description="Helical" evidence="7">
    <location>
        <begin position="158"/>
        <end position="183"/>
    </location>
</feature>
<dbReference type="Gene3D" id="1.20.1250.20">
    <property type="entry name" value="MFS general substrate transporter like domains"/>
    <property type="match status" value="1"/>
</dbReference>
<name>A0A485LTJ9_9STRA</name>
<evidence type="ECO:0000256" key="4">
    <source>
        <dbReference type="ARBA" id="ARBA00022692"/>
    </source>
</evidence>
<proteinExistence type="inferred from homology"/>
<dbReference type="PANTHER" id="PTHR31585">
    <property type="entry name" value="FOLATE-BIOPTERIN TRANSPORTER 1, CHLOROPLASTIC"/>
    <property type="match status" value="1"/>
</dbReference>
<evidence type="ECO:0000256" key="5">
    <source>
        <dbReference type="ARBA" id="ARBA00022989"/>
    </source>
</evidence>
<feature type="transmembrane region" description="Helical" evidence="7">
    <location>
        <begin position="32"/>
        <end position="54"/>
    </location>
</feature>
<accession>A0A485LTJ9</accession>
<dbReference type="AlphaFoldDB" id="A0A485LTJ9"/>
<keyword evidence="5 7" id="KW-1133">Transmembrane helix</keyword>
<feature type="transmembrane region" description="Helical" evidence="7">
    <location>
        <begin position="498"/>
        <end position="521"/>
    </location>
</feature>
<evidence type="ECO:0000256" key="7">
    <source>
        <dbReference type="SAM" id="Phobius"/>
    </source>
</evidence>
<dbReference type="InterPro" id="IPR036259">
    <property type="entry name" value="MFS_trans_sf"/>
</dbReference>
<dbReference type="EMBL" id="CAADRA010007572">
    <property type="protein sequence ID" value="VFU02162.1"/>
    <property type="molecule type" value="Genomic_DNA"/>
</dbReference>
<dbReference type="SUPFAM" id="SSF103473">
    <property type="entry name" value="MFS general substrate transporter"/>
    <property type="match status" value="1"/>
</dbReference>
<evidence type="ECO:0000313" key="9">
    <source>
        <dbReference type="EMBL" id="VFU02162.1"/>
    </source>
</evidence>